<evidence type="ECO:0000256" key="4">
    <source>
        <dbReference type="ARBA" id="ARBA00019691"/>
    </source>
</evidence>
<dbReference type="InterPro" id="IPR037212">
    <property type="entry name" value="Med7/Med21-like"/>
</dbReference>
<evidence type="ECO:0000256" key="6">
    <source>
        <dbReference type="ARBA" id="ARBA00023159"/>
    </source>
</evidence>
<comment type="subcellular location">
    <subcellularLocation>
        <location evidence="1 10">Nucleus</location>
    </subcellularLocation>
</comment>
<accession>A0A292PUB6</accession>
<name>A0A292PUB6_9PEZI</name>
<feature type="coiled-coil region" evidence="11">
    <location>
        <begin position="86"/>
        <end position="121"/>
    </location>
</feature>
<evidence type="ECO:0000256" key="8">
    <source>
        <dbReference type="ARBA" id="ARBA00023242"/>
    </source>
</evidence>
<keyword evidence="6 10" id="KW-0010">Activator</keyword>
<sequence length="131" mass="14883">MADRLSQLQDAIDQMATQFFSALRYIGTHHDAVPVGSEAKVTDDTAVIDDKSTFDAAKVELARDLIFKSKQIEFLITSLPGIGVSEDEQQERLKNLETELKEAEEERCRAVREREKAAEDLDAVIRELRRF</sequence>
<keyword evidence="5 10" id="KW-0805">Transcription regulation</keyword>
<dbReference type="InterPro" id="IPR021384">
    <property type="entry name" value="Mediator_Med21"/>
</dbReference>
<evidence type="ECO:0000256" key="3">
    <source>
        <dbReference type="ARBA" id="ARBA00011837"/>
    </source>
</evidence>
<dbReference type="EMBL" id="LN891051">
    <property type="protein sequence ID" value="CUS10295.1"/>
    <property type="molecule type" value="Genomic_DNA"/>
</dbReference>
<dbReference type="Proteomes" id="UP001412239">
    <property type="component" value="Unassembled WGS sequence"/>
</dbReference>
<gene>
    <name evidence="12" type="ORF">GSTUAT00005665001</name>
</gene>
<dbReference type="Gene3D" id="6.10.280.10">
    <property type="entry name" value="Mediator complex, subunit Med21"/>
    <property type="match status" value="1"/>
</dbReference>
<comment type="similarity">
    <text evidence="2 10">Belongs to the Mediator complex subunit 21 family.</text>
</comment>
<comment type="function">
    <text evidence="9 10">Component of the Mediator complex, a coactivator involved in the regulated transcription of nearly all RNA polymerase II-dependent genes. Mediator functions as a bridge to convey information from gene-specific regulatory proteins to the basal RNA polymerase II transcription machinery. Mediator is recruited to promoters by direct interactions with regulatory proteins and serves as a scaffold for the assembly of a functional preinitiation complex with RNA polymerase II and the general transcription factors.</text>
</comment>
<evidence type="ECO:0000256" key="11">
    <source>
        <dbReference type="SAM" id="Coils"/>
    </source>
</evidence>
<evidence type="ECO:0000256" key="7">
    <source>
        <dbReference type="ARBA" id="ARBA00023163"/>
    </source>
</evidence>
<comment type="subunit">
    <text evidence="3 10">Component of the Mediator complex.</text>
</comment>
<evidence type="ECO:0000313" key="12">
    <source>
        <dbReference type="EMBL" id="CUS10295.1"/>
    </source>
</evidence>
<keyword evidence="11" id="KW-0175">Coiled coil</keyword>
<proteinExistence type="inferred from homology"/>
<keyword evidence="13" id="KW-1185">Reference proteome</keyword>
<reference evidence="12" key="1">
    <citation type="submission" date="2015-10" db="EMBL/GenBank/DDBJ databases">
        <authorList>
            <person name="Regsiter A."/>
            <person name="william w."/>
        </authorList>
    </citation>
    <scope>NUCLEOTIDE SEQUENCE</scope>
    <source>
        <strain evidence="12">Montdore</strain>
    </source>
</reference>
<protein>
    <recommendedName>
        <fullName evidence="4 10">Mediator of RNA polymerase II transcription subunit 21</fullName>
    </recommendedName>
</protein>
<dbReference type="Pfam" id="PF11221">
    <property type="entry name" value="Med21"/>
    <property type="match status" value="1"/>
</dbReference>
<evidence type="ECO:0000256" key="5">
    <source>
        <dbReference type="ARBA" id="ARBA00023015"/>
    </source>
</evidence>
<organism evidence="12 13">
    <name type="scientific">Tuber aestivum</name>
    <name type="common">summer truffle</name>
    <dbReference type="NCBI Taxonomy" id="59557"/>
    <lineage>
        <taxon>Eukaryota</taxon>
        <taxon>Fungi</taxon>
        <taxon>Dikarya</taxon>
        <taxon>Ascomycota</taxon>
        <taxon>Pezizomycotina</taxon>
        <taxon>Pezizomycetes</taxon>
        <taxon>Pezizales</taxon>
        <taxon>Tuberaceae</taxon>
        <taxon>Tuber</taxon>
    </lineage>
</organism>
<dbReference type="PANTHER" id="PTHR13381:SF0">
    <property type="entry name" value="MEDIATOR OF RNA POLYMERASE II TRANSCRIPTION SUBUNIT 21"/>
    <property type="match status" value="1"/>
</dbReference>
<keyword evidence="8 10" id="KW-0539">Nucleus</keyword>
<evidence type="ECO:0000256" key="1">
    <source>
        <dbReference type="ARBA" id="ARBA00004123"/>
    </source>
</evidence>
<evidence type="ECO:0000256" key="2">
    <source>
        <dbReference type="ARBA" id="ARBA00005770"/>
    </source>
</evidence>
<evidence type="ECO:0000313" key="13">
    <source>
        <dbReference type="Proteomes" id="UP001412239"/>
    </source>
</evidence>
<evidence type="ECO:0000256" key="9">
    <source>
        <dbReference type="ARBA" id="ARBA00025687"/>
    </source>
</evidence>
<dbReference type="GO" id="GO:0016592">
    <property type="term" value="C:mediator complex"/>
    <property type="evidence" value="ECO:0007669"/>
    <property type="project" value="UniProtKB-UniRule"/>
</dbReference>
<dbReference type="GO" id="GO:0006357">
    <property type="term" value="P:regulation of transcription by RNA polymerase II"/>
    <property type="evidence" value="ECO:0007669"/>
    <property type="project" value="TreeGrafter"/>
</dbReference>
<dbReference type="SUPFAM" id="SSF140718">
    <property type="entry name" value="Mediator hinge subcomplex-like"/>
    <property type="match status" value="1"/>
</dbReference>
<evidence type="ECO:0000256" key="10">
    <source>
        <dbReference type="RuleBase" id="RU366036"/>
    </source>
</evidence>
<dbReference type="AlphaFoldDB" id="A0A292PUB6"/>
<dbReference type="PANTHER" id="PTHR13381">
    <property type="entry name" value="RNA POLYMERASE II HOLOENZYME COMPONENT SRB7"/>
    <property type="match status" value="1"/>
</dbReference>
<keyword evidence="7 10" id="KW-0804">Transcription</keyword>
<dbReference type="GO" id="GO:0003712">
    <property type="term" value="F:transcription coregulator activity"/>
    <property type="evidence" value="ECO:0007669"/>
    <property type="project" value="TreeGrafter"/>
</dbReference>